<dbReference type="InterPro" id="IPR000983">
    <property type="entry name" value="Bac_GSPG_pilin"/>
</dbReference>
<gene>
    <name evidence="11" type="primary">comGC</name>
    <name evidence="11" type="ORF">ACFFGV_03390</name>
</gene>
<evidence type="ECO:0000256" key="7">
    <source>
        <dbReference type="ARBA" id="ARBA00023136"/>
    </source>
</evidence>
<dbReference type="InterPro" id="IPR016940">
    <property type="entry name" value="ComGC"/>
</dbReference>
<dbReference type="Proteomes" id="UP001589836">
    <property type="component" value="Unassembled WGS sequence"/>
</dbReference>
<evidence type="ECO:0000256" key="8">
    <source>
        <dbReference type="ARBA" id="ARBA00023287"/>
    </source>
</evidence>
<evidence type="ECO:0000256" key="6">
    <source>
        <dbReference type="ARBA" id="ARBA00022989"/>
    </source>
</evidence>
<sequence>MTLYRNNKGFTLIEMLIVLMIISTLLLVMIPHISKNNGVVQSKGCEAFIKLAESQAFSYKMENGTFPTSMETLATEGYLQSSTCPGGESLLIGTDGTVTVQTSESS</sequence>
<evidence type="ECO:0000313" key="11">
    <source>
        <dbReference type="EMBL" id="MFC0522630.1"/>
    </source>
</evidence>
<dbReference type="Gene3D" id="3.30.700.10">
    <property type="entry name" value="Glycoprotein, Type 4 Pilin"/>
    <property type="match status" value="1"/>
</dbReference>
<evidence type="ECO:0000256" key="9">
    <source>
        <dbReference type="ARBA" id="ARBA00043982"/>
    </source>
</evidence>
<dbReference type="PIRSF" id="PIRSF029928">
    <property type="entry name" value="Late_competence_ComGC"/>
    <property type="match status" value="1"/>
</dbReference>
<dbReference type="PRINTS" id="PR00813">
    <property type="entry name" value="BCTERIALGSPG"/>
</dbReference>
<comment type="subcellular location">
    <subcellularLocation>
        <location evidence="1">Cell membrane</location>
        <topology evidence="1">Single-pass membrane protein</topology>
    </subcellularLocation>
    <subcellularLocation>
        <location evidence="2">Cell surface</location>
    </subcellularLocation>
</comment>
<dbReference type="NCBIfam" id="TIGR02532">
    <property type="entry name" value="IV_pilin_GFxxxE"/>
    <property type="match status" value="1"/>
</dbReference>
<comment type="caution">
    <text evidence="11">The sequence shown here is derived from an EMBL/GenBank/DDBJ whole genome shotgun (WGS) entry which is preliminary data.</text>
</comment>
<keyword evidence="4" id="KW-0488">Methylation</keyword>
<comment type="subunit">
    <text evidence="10">Homodimer.</text>
</comment>
<dbReference type="EMBL" id="JBHLTP010000003">
    <property type="protein sequence ID" value="MFC0522630.1"/>
    <property type="molecule type" value="Genomic_DNA"/>
</dbReference>
<protein>
    <recommendedName>
        <fullName evidence="10">ComG operon protein 3</fullName>
    </recommendedName>
</protein>
<evidence type="ECO:0000256" key="5">
    <source>
        <dbReference type="ARBA" id="ARBA00022692"/>
    </source>
</evidence>
<organism evidence="11 12">
    <name type="scientific">Pontibacillus salicampi</name>
    <dbReference type="NCBI Taxonomy" id="1449801"/>
    <lineage>
        <taxon>Bacteria</taxon>
        <taxon>Bacillati</taxon>
        <taxon>Bacillota</taxon>
        <taxon>Bacilli</taxon>
        <taxon>Bacillales</taxon>
        <taxon>Bacillaceae</taxon>
        <taxon>Pontibacillus</taxon>
    </lineage>
</organism>
<keyword evidence="7 10" id="KW-0472">Membrane</keyword>
<keyword evidence="5 10" id="KW-0812">Transmembrane</keyword>
<feature type="transmembrane region" description="Helical" evidence="10">
    <location>
        <begin position="12"/>
        <end position="33"/>
    </location>
</feature>
<dbReference type="InterPro" id="IPR012902">
    <property type="entry name" value="N_methyl_site"/>
</dbReference>
<keyword evidence="10" id="KW-0813">Transport</keyword>
<reference evidence="11 12" key="1">
    <citation type="submission" date="2024-09" db="EMBL/GenBank/DDBJ databases">
        <authorList>
            <person name="Sun Q."/>
            <person name="Mori K."/>
        </authorList>
    </citation>
    <scope>NUCLEOTIDE SEQUENCE [LARGE SCALE GENOMIC DNA]</scope>
    <source>
        <strain evidence="11 12">NCAIM B.02529</strain>
    </source>
</reference>
<keyword evidence="12" id="KW-1185">Reference proteome</keyword>
<comment type="function">
    <text evidence="10">Required for transformation and DNA binding.</text>
</comment>
<proteinExistence type="inferred from homology"/>
<evidence type="ECO:0000256" key="2">
    <source>
        <dbReference type="ARBA" id="ARBA00004241"/>
    </source>
</evidence>
<evidence type="ECO:0000256" key="4">
    <source>
        <dbReference type="ARBA" id="ARBA00022481"/>
    </source>
</evidence>
<accession>A0ABV6LJR1</accession>
<comment type="similarity">
    <text evidence="9 10">Belongs to the ComGC family.</text>
</comment>
<keyword evidence="6 10" id="KW-1133">Transmembrane helix</keyword>
<dbReference type="PROSITE" id="PS00409">
    <property type="entry name" value="PROKAR_NTER_METHYL"/>
    <property type="match status" value="1"/>
</dbReference>
<dbReference type="InterPro" id="IPR045584">
    <property type="entry name" value="Pilin-like"/>
</dbReference>
<evidence type="ECO:0000256" key="10">
    <source>
        <dbReference type="PIRNR" id="PIRNR029928"/>
    </source>
</evidence>
<keyword evidence="3 10" id="KW-1003">Cell membrane</keyword>
<evidence type="ECO:0000256" key="3">
    <source>
        <dbReference type="ARBA" id="ARBA00022475"/>
    </source>
</evidence>
<name>A0ABV6LJR1_9BACI</name>
<dbReference type="RefSeq" id="WP_377345151.1">
    <property type="nucleotide sequence ID" value="NZ_JBHLTP010000003.1"/>
</dbReference>
<evidence type="ECO:0000313" key="12">
    <source>
        <dbReference type="Proteomes" id="UP001589836"/>
    </source>
</evidence>
<keyword evidence="8 10" id="KW-0178">Competence</keyword>
<dbReference type="Pfam" id="PF07963">
    <property type="entry name" value="N_methyl"/>
    <property type="match status" value="1"/>
</dbReference>
<dbReference type="SUPFAM" id="SSF54523">
    <property type="entry name" value="Pili subunits"/>
    <property type="match status" value="1"/>
</dbReference>
<dbReference type="NCBIfam" id="NF040999">
    <property type="entry name" value="pilin_ComGC"/>
    <property type="match status" value="1"/>
</dbReference>
<evidence type="ECO:0000256" key="1">
    <source>
        <dbReference type="ARBA" id="ARBA00004162"/>
    </source>
</evidence>